<comment type="caution">
    <text evidence="1">The sequence shown here is derived from an EMBL/GenBank/DDBJ whole genome shotgun (WGS) entry which is preliminary data.</text>
</comment>
<reference evidence="1" key="1">
    <citation type="journal article" date="2015" name="Nature">
        <title>Complex archaea that bridge the gap between prokaryotes and eukaryotes.</title>
        <authorList>
            <person name="Spang A."/>
            <person name="Saw J.H."/>
            <person name="Jorgensen S.L."/>
            <person name="Zaremba-Niedzwiedzka K."/>
            <person name="Martijn J."/>
            <person name="Lind A.E."/>
            <person name="van Eijk R."/>
            <person name="Schleper C."/>
            <person name="Guy L."/>
            <person name="Ettema T.J."/>
        </authorList>
    </citation>
    <scope>NUCLEOTIDE SEQUENCE</scope>
</reference>
<sequence>MNLVLRTVEEERKAIIEKIEFTDTPPRGIMVPVGIVYDLQDALTEMERLQGLVDREAATRVALTDCNEAHARLTSANRRLHAEAERLEQHVVDLIGLNTAEHAKVHKAEQRYQRLLELAEPLLPTVDNS</sequence>
<name>A0A0F9W8L5_9ZZZZ</name>
<organism evidence="1">
    <name type="scientific">marine sediment metagenome</name>
    <dbReference type="NCBI Taxonomy" id="412755"/>
    <lineage>
        <taxon>unclassified sequences</taxon>
        <taxon>metagenomes</taxon>
        <taxon>ecological metagenomes</taxon>
    </lineage>
</organism>
<accession>A0A0F9W8L5</accession>
<dbReference type="AlphaFoldDB" id="A0A0F9W8L5"/>
<proteinExistence type="predicted"/>
<gene>
    <name evidence="1" type="ORF">LCGC14_0312780</name>
</gene>
<dbReference type="EMBL" id="LAZR01000206">
    <property type="protein sequence ID" value="KKN82011.1"/>
    <property type="molecule type" value="Genomic_DNA"/>
</dbReference>
<protein>
    <submittedName>
        <fullName evidence="1">Uncharacterized protein</fullName>
    </submittedName>
</protein>
<evidence type="ECO:0000313" key="1">
    <source>
        <dbReference type="EMBL" id="KKN82011.1"/>
    </source>
</evidence>